<protein>
    <submittedName>
        <fullName evidence="2 3">Uncharacterized protein</fullName>
    </submittedName>
</protein>
<gene>
    <name evidence="3" type="primary">20198298</name>
    <name evidence="2" type="ORF">HELRODRAFT_159392</name>
</gene>
<dbReference type="HOGENOM" id="CLU_2029171_0_0_1"/>
<reference evidence="3" key="3">
    <citation type="submission" date="2015-06" db="UniProtKB">
        <authorList>
            <consortium name="EnsemblMetazoa"/>
        </authorList>
    </citation>
    <scope>IDENTIFICATION</scope>
</reference>
<dbReference type="KEGG" id="hro:HELRODRAFT_159392"/>
<evidence type="ECO:0000313" key="3">
    <source>
        <dbReference type="EnsemblMetazoa" id="HelroP159392"/>
    </source>
</evidence>
<evidence type="ECO:0000313" key="2">
    <source>
        <dbReference type="EMBL" id="ESO12808.1"/>
    </source>
</evidence>
<dbReference type="EMBL" id="AMQM01000242">
    <property type="status" value="NOT_ANNOTATED_CDS"/>
    <property type="molecule type" value="Genomic_DNA"/>
</dbReference>
<feature type="region of interest" description="Disordered" evidence="1">
    <location>
        <begin position="101"/>
        <end position="122"/>
    </location>
</feature>
<sequence>MNTREKHYSPEPDDTTITNDHDVGDEDDDGYLFVASLNVADCDDAESPLTMVANKSLDLSRSLTDQCNRLADLTCNDYLWIDDTDVADEIISNSFSTKQEHCPVPAFQDRNSLQQQPQHQQR</sequence>
<evidence type="ECO:0000256" key="1">
    <source>
        <dbReference type="SAM" id="MobiDB-lite"/>
    </source>
</evidence>
<dbReference type="AlphaFoldDB" id="T1ENZ8"/>
<dbReference type="EnsemblMetazoa" id="HelroT159392">
    <property type="protein sequence ID" value="HelroP159392"/>
    <property type="gene ID" value="HelroG159392"/>
</dbReference>
<dbReference type="InParanoid" id="T1ENZ8"/>
<dbReference type="GeneID" id="20198298"/>
<keyword evidence="4" id="KW-1185">Reference proteome</keyword>
<feature type="compositionally biased region" description="Polar residues" evidence="1">
    <location>
        <begin position="109"/>
        <end position="122"/>
    </location>
</feature>
<dbReference type="Proteomes" id="UP000015101">
    <property type="component" value="Unassembled WGS sequence"/>
</dbReference>
<evidence type="ECO:0000313" key="4">
    <source>
        <dbReference type="Proteomes" id="UP000015101"/>
    </source>
</evidence>
<reference evidence="2 4" key="2">
    <citation type="journal article" date="2013" name="Nature">
        <title>Insights into bilaterian evolution from three spiralian genomes.</title>
        <authorList>
            <person name="Simakov O."/>
            <person name="Marletaz F."/>
            <person name="Cho S.J."/>
            <person name="Edsinger-Gonzales E."/>
            <person name="Havlak P."/>
            <person name="Hellsten U."/>
            <person name="Kuo D.H."/>
            <person name="Larsson T."/>
            <person name="Lv J."/>
            <person name="Arendt D."/>
            <person name="Savage R."/>
            <person name="Osoegawa K."/>
            <person name="de Jong P."/>
            <person name="Grimwood J."/>
            <person name="Chapman J.A."/>
            <person name="Shapiro H."/>
            <person name="Aerts A."/>
            <person name="Otillar R.P."/>
            <person name="Terry A.Y."/>
            <person name="Boore J.L."/>
            <person name="Grigoriev I.V."/>
            <person name="Lindberg D.R."/>
            <person name="Seaver E.C."/>
            <person name="Weisblat D.A."/>
            <person name="Putnam N.H."/>
            <person name="Rokhsar D.S."/>
        </authorList>
    </citation>
    <scope>NUCLEOTIDE SEQUENCE</scope>
</reference>
<feature type="region of interest" description="Disordered" evidence="1">
    <location>
        <begin position="1"/>
        <end position="25"/>
    </location>
</feature>
<dbReference type="CTD" id="20198298"/>
<name>T1ENZ8_HELRO</name>
<proteinExistence type="predicted"/>
<dbReference type="RefSeq" id="XP_009009528.1">
    <property type="nucleotide sequence ID" value="XM_009011280.1"/>
</dbReference>
<dbReference type="EMBL" id="KB095811">
    <property type="protein sequence ID" value="ESO12808.1"/>
    <property type="molecule type" value="Genomic_DNA"/>
</dbReference>
<accession>T1ENZ8</accession>
<organism evidence="3 4">
    <name type="scientific">Helobdella robusta</name>
    <name type="common">Californian leech</name>
    <dbReference type="NCBI Taxonomy" id="6412"/>
    <lineage>
        <taxon>Eukaryota</taxon>
        <taxon>Metazoa</taxon>
        <taxon>Spiralia</taxon>
        <taxon>Lophotrochozoa</taxon>
        <taxon>Annelida</taxon>
        <taxon>Clitellata</taxon>
        <taxon>Hirudinea</taxon>
        <taxon>Rhynchobdellida</taxon>
        <taxon>Glossiphoniidae</taxon>
        <taxon>Helobdella</taxon>
    </lineage>
</organism>
<feature type="compositionally biased region" description="Basic and acidic residues" evidence="1">
    <location>
        <begin position="1"/>
        <end position="10"/>
    </location>
</feature>
<reference evidence="4" key="1">
    <citation type="submission" date="2012-12" db="EMBL/GenBank/DDBJ databases">
        <authorList>
            <person name="Hellsten U."/>
            <person name="Grimwood J."/>
            <person name="Chapman J.A."/>
            <person name="Shapiro H."/>
            <person name="Aerts A."/>
            <person name="Otillar R.P."/>
            <person name="Terry A.Y."/>
            <person name="Boore J.L."/>
            <person name="Simakov O."/>
            <person name="Marletaz F."/>
            <person name="Cho S.-J."/>
            <person name="Edsinger-Gonzales E."/>
            <person name="Havlak P."/>
            <person name="Kuo D.-H."/>
            <person name="Larsson T."/>
            <person name="Lv J."/>
            <person name="Arendt D."/>
            <person name="Savage R."/>
            <person name="Osoegawa K."/>
            <person name="de Jong P."/>
            <person name="Lindberg D.R."/>
            <person name="Seaver E.C."/>
            <person name="Weisblat D.A."/>
            <person name="Putnam N.H."/>
            <person name="Grigoriev I.V."/>
            <person name="Rokhsar D.S."/>
        </authorList>
    </citation>
    <scope>NUCLEOTIDE SEQUENCE</scope>
</reference>